<feature type="transmembrane region" description="Helical" evidence="5">
    <location>
        <begin position="74"/>
        <end position="92"/>
    </location>
</feature>
<reference evidence="6" key="1">
    <citation type="submission" date="2021-01" db="EMBL/GenBank/DDBJ databases">
        <authorList>
            <person name="Corre E."/>
            <person name="Pelletier E."/>
            <person name="Niang G."/>
            <person name="Scheremetjew M."/>
            <person name="Finn R."/>
            <person name="Kale V."/>
            <person name="Holt S."/>
            <person name="Cochrane G."/>
            <person name="Meng A."/>
            <person name="Brown T."/>
            <person name="Cohen L."/>
        </authorList>
    </citation>
    <scope>NUCLEOTIDE SEQUENCE</scope>
    <source>
        <strain evidence="6">Pbaha01</strain>
    </source>
</reference>
<evidence type="ECO:0000313" key="6">
    <source>
        <dbReference type="EMBL" id="CAD8384028.1"/>
    </source>
</evidence>
<feature type="transmembrane region" description="Helical" evidence="5">
    <location>
        <begin position="40"/>
        <end position="62"/>
    </location>
</feature>
<feature type="transmembrane region" description="Helical" evidence="5">
    <location>
        <begin position="104"/>
        <end position="130"/>
    </location>
</feature>
<dbReference type="SUPFAM" id="SSF81338">
    <property type="entry name" value="Aquaporin-like"/>
    <property type="match status" value="1"/>
</dbReference>
<feature type="transmembrane region" description="Helical" evidence="5">
    <location>
        <begin position="12"/>
        <end position="34"/>
    </location>
</feature>
<keyword evidence="4 5" id="KW-0472">Membrane</keyword>
<proteinExistence type="predicted"/>
<sequence>MLPLSRVQVGRDYMEFFTVVVWATVILIMFLAKLKAMQDVLIAIILIIIMAICNADSLLANFHFYKVFVVFRWALLRDCICAVFLTLGWLGVHGAWPEARAPGILLHLSALAPWVLCGVQSSPVVSCGLWAGGRNQMTKIQLMLRILAQVTGTILAFAVFGLYYSFRFPGEGPFRHFFGLESVCSAGVTFVASVLHIRALDRETIGRLKDPAKLR</sequence>
<accession>A0A7S0B5G7</accession>
<feature type="transmembrane region" description="Helical" evidence="5">
    <location>
        <begin position="142"/>
        <end position="164"/>
    </location>
</feature>
<evidence type="ECO:0000256" key="2">
    <source>
        <dbReference type="ARBA" id="ARBA00022692"/>
    </source>
</evidence>
<organism evidence="6">
    <name type="scientific">Pyrodinium bahamense</name>
    <dbReference type="NCBI Taxonomy" id="73915"/>
    <lineage>
        <taxon>Eukaryota</taxon>
        <taxon>Sar</taxon>
        <taxon>Alveolata</taxon>
        <taxon>Dinophyceae</taxon>
        <taxon>Gonyaulacales</taxon>
        <taxon>Pyrocystaceae</taxon>
        <taxon>Pyrodinium</taxon>
    </lineage>
</organism>
<dbReference type="EMBL" id="HBEG01045611">
    <property type="protein sequence ID" value="CAD8384028.1"/>
    <property type="molecule type" value="Transcribed_RNA"/>
</dbReference>
<comment type="subcellular location">
    <subcellularLocation>
        <location evidence="1">Membrane</location>
        <topology evidence="1">Multi-pass membrane protein</topology>
    </subcellularLocation>
</comment>
<dbReference type="AlphaFoldDB" id="A0A7S0B5G7"/>
<dbReference type="InterPro" id="IPR023271">
    <property type="entry name" value="Aquaporin-like"/>
</dbReference>
<keyword evidence="3 5" id="KW-1133">Transmembrane helix</keyword>
<keyword evidence="2 5" id="KW-0812">Transmembrane</keyword>
<protein>
    <submittedName>
        <fullName evidence="6">Uncharacterized protein</fullName>
    </submittedName>
</protein>
<dbReference type="GO" id="GO:0016020">
    <property type="term" value="C:membrane"/>
    <property type="evidence" value="ECO:0007669"/>
    <property type="project" value="UniProtKB-SubCell"/>
</dbReference>
<evidence type="ECO:0000256" key="1">
    <source>
        <dbReference type="ARBA" id="ARBA00004141"/>
    </source>
</evidence>
<evidence type="ECO:0000256" key="3">
    <source>
        <dbReference type="ARBA" id="ARBA00022989"/>
    </source>
</evidence>
<name>A0A7S0B5G7_9DINO</name>
<feature type="transmembrane region" description="Helical" evidence="5">
    <location>
        <begin position="176"/>
        <end position="197"/>
    </location>
</feature>
<evidence type="ECO:0000256" key="5">
    <source>
        <dbReference type="SAM" id="Phobius"/>
    </source>
</evidence>
<gene>
    <name evidence="6" type="ORF">PBAH0796_LOCUS27716</name>
</gene>
<evidence type="ECO:0000256" key="4">
    <source>
        <dbReference type="ARBA" id="ARBA00023136"/>
    </source>
</evidence>